<accession>A0A0K0GJT4</accession>
<sequence length="40" mass="4498">MARGSGNHMRVPAADGRVRTEFGRSVTSCMFVWRCGAFRH</sequence>
<name>A0A0K0GJT4_XANOP</name>
<dbReference type="EMBL" id="CP000967">
    <property type="protein sequence ID" value="ACD58530.1"/>
    <property type="molecule type" value="Genomic_DNA"/>
</dbReference>
<protein>
    <submittedName>
        <fullName evidence="1">Uncharacterized protein</fullName>
    </submittedName>
</protein>
<dbReference type="Proteomes" id="UP000001740">
    <property type="component" value="Chromosome"/>
</dbReference>
<dbReference type="KEGG" id="xop:PXO_05562"/>
<organism evidence="1 2">
    <name type="scientific">Xanthomonas oryzae pv. oryzae (strain PXO99A)</name>
    <dbReference type="NCBI Taxonomy" id="360094"/>
    <lineage>
        <taxon>Bacteria</taxon>
        <taxon>Pseudomonadati</taxon>
        <taxon>Pseudomonadota</taxon>
        <taxon>Gammaproteobacteria</taxon>
        <taxon>Lysobacterales</taxon>
        <taxon>Lysobacteraceae</taxon>
        <taxon>Xanthomonas</taxon>
    </lineage>
</organism>
<dbReference type="HOGENOM" id="CLU_3298692_0_0_6"/>
<gene>
    <name evidence="1" type="ordered locus">PXO_05562</name>
</gene>
<evidence type="ECO:0000313" key="2">
    <source>
        <dbReference type="Proteomes" id="UP000001740"/>
    </source>
</evidence>
<reference evidence="1 2" key="1">
    <citation type="journal article" date="2008" name="BMC Genomics">
        <title>Genome sequence and rapid evolution of the rice pathogen Xanthomonas oryzae pv. oryzae PXO99A.</title>
        <authorList>
            <person name="Salzberg S.L."/>
            <person name="Sommer D.D."/>
            <person name="Schatz M.C."/>
            <person name="Phillippy A.M."/>
            <person name="Rabinowicz P.D."/>
            <person name="Tsuge S."/>
            <person name="Furutani A."/>
            <person name="Ochiai H."/>
            <person name="Delcher A.L."/>
            <person name="Kelley D."/>
            <person name="Madupu R."/>
            <person name="Puiu D."/>
            <person name="Radune D."/>
            <person name="Shumway M."/>
            <person name="Trapnell C."/>
            <person name="Aparna G."/>
            <person name="Jha G."/>
            <person name="Pandey A."/>
            <person name="Patil P.B."/>
            <person name="Ishihara H."/>
            <person name="Meyer D.F."/>
            <person name="Szurek B."/>
            <person name="Verdier V."/>
            <person name="Koebnik R."/>
            <person name="Dow J.M."/>
            <person name="Ryan R.P."/>
            <person name="Hirata H."/>
            <person name="Tsuyumu S."/>
            <person name="Won Lee S."/>
            <person name="Seo Y.S."/>
            <person name="Sriariyanum M."/>
            <person name="Ronald P.C."/>
            <person name="Sonti R.V."/>
            <person name="Van Sluys M.A."/>
            <person name="Leach J.E."/>
            <person name="White F.F."/>
            <person name="Bogdanove A.J."/>
        </authorList>
    </citation>
    <scope>NUCLEOTIDE SEQUENCE [LARGE SCALE GENOMIC DNA]</scope>
    <source>
        <strain evidence="1 2">PXO99A</strain>
    </source>
</reference>
<proteinExistence type="predicted"/>
<evidence type="ECO:0000313" key="1">
    <source>
        <dbReference type="EMBL" id="ACD58530.1"/>
    </source>
</evidence>
<dbReference type="AlphaFoldDB" id="A0A0K0GJT4"/>